<proteinExistence type="predicted"/>
<evidence type="ECO:0000313" key="2">
    <source>
        <dbReference type="Proteomes" id="UP000813385"/>
    </source>
</evidence>
<name>A0A8K0TLZ4_9PEZI</name>
<dbReference type="EMBL" id="JAGPXD010000002">
    <property type="protein sequence ID" value="KAH7366977.1"/>
    <property type="molecule type" value="Genomic_DNA"/>
</dbReference>
<protein>
    <submittedName>
        <fullName evidence="1">Uncharacterized protein</fullName>
    </submittedName>
</protein>
<accession>A0A8K0TLZ4</accession>
<reference evidence="1" key="1">
    <citation type="journal article" date="2021" name="Nat. Commun.">
        <title>Genetic determinants of endophytism in the Arabidopsis root mycobiome.</title>
        <authorList>
            <person name="Mesny F."/>
            <person name="Miyauchi S."/>
            <person name="Thiergart T."/>
            <person name="Pickel B."/>
            <person name="Atanasova L."/>
            <person name="Karlsson M."/>
            <person name="Huettel B."/>
            <person name="Barry K.W."/>
            <person name="Haridas S."/>
            <person name="Chen C."/>
            <person name="Bauer D."/>
            <person name="Andreopoulos W."/>
            <person name="Pangilinan J."/>
            <person name="LaButti K."/>
            <person name="Riley R."/>
            <person name="Lipzen A."/>
            <person name="Clum A."/>
            <person name="Drula E."/>
            <person name="Henrissat B."/>
            <person name="Kohler A."/>
            <person name="Grigoriev I.V."/>
            <person name="Martin F.M."/>
            <person name="Hacquard S."/>
        </authorList>
    </citation>
    <scope>NUCLEOTIDE SEQUENCE</scope>
    <source>
        <strain evidence="1">MPI-CAGE-AT-0016</strain>
    </source>
</reference>
<organism evidence="1 2">
    <name type="scientific">Plectosphaerella cucumerina</name>
    <dbReference type="NCBI Taxonomy" id="40658"/>
    <lineage>
        <taxon>Eukaryota</taxon>
        <taxon>Fungi</taxon>
        <taxon>Dikarya</taxon>
        <taxon>Ascomycota</taxon>
        <taxon>Pezizomycotina</taxon>
        <taxon>Sordariomycetes</taxon>
        <taxon>Hypocreomycetidae</taxon>
        <taxon>Glomerellales</taxon>
        <taxon>Plectosphaerellaceae</taxon>
        <taxon>Plectosphaerella</taxon>
    </lineage>
</organism>
<sequence length="112" mass="12248">MNDSHQDTTGITDVLEVVALAAPLQKCVGGASTGLCNDNHRDIDISCAHAPTWQHIKWSCWKMDTVCRPGQGCQGENETTFGQDFDGGNYRSVQYVCFDYGSLRGPGYREGS</sequence>
<comment type="caution">
    <text evidence="1">The sequence shown here is derived from an EMBL/GenBank/DDBJ whole genome shotgun (WGS) entry which is preliminary data.</text>
</comment>
<evidence type="ECO:0000313" key="1">
    <source>
        <dbReference type="EMBL" id="KAH7366977.1"/>
    </source>
</evidence>
<dbReference type="AlphaFoldDB" id="A0A8K0TLZ4"/>
<gene>
    <name evidence="1" type="ORF">B0T11DRAFT_294852</name>
</gene>
<dbReference type="OrthoDB" id="3552888at2759"/>
<dbReference type="Proteomes" id="UP000813385">
    <property type="component" value="Unassembled WGS sequence"/>
</dbReference>
<keyword evidence="2" id="KW-1185">Reference proteome</keyword>